<keyword evidence="1 2" id="KW-0443">Lipid metabolism</keyword>
<dbReference type="InterPro" id="IPR002641">
    <property type="entry name" value="PNPLA_dom"/>
</dbReference>
<evidence type="ECO:0000313" key="4">
    <source>
        <dbReference type="EMBL" id="UOF91214.1"/>
    </source>
</evidence>
<feature type="short sequence motif" description="GXSXG" evidence="2">
    <location>
        <begin position="36"/>
        <end position="40"/>
    </location>
</feature>
<dbReference type="SUPFAM" id="SSF52151">
    <property type="entry name" value="FabD/lysophospholipase-like"/>
    <property type="match status" value="1"/>
</dbReference>
<dbReference type="Proteomes" id="UP000830167">
    <property type="component" value="Chromosome"/>
</dbReference>
<evidence type="ECO:0000259" key="3">
    <source>
        <dbReference type="PROSITE" id="PS51635"/>
    </source>
</evidence>
<dbReference type="Gene3D" id="3.40.1090.10">
    <property type="entry name" value="Cytosolic phospholipase A2 catalytic domain"/>
    <property type="match status" value="2"/>
</dbReference>
<name>A0ABY4CLP5_9BACL</name>
<feature type="active site" description="Nucleophile" evidence="2">
    <location>
        <position position="38"/>
    </location>
</feature>
<organism evidence="4 5">
    <name type="scientific">Fodinisporobacter ferrooxydans</name>
    <dbReference type="NCBI Taxonomy" id="2901836"/>
    <lineage>
        <taxon>Bacteria</taxon>
        <taxon>Bacillati</taxon>
        <taxon>Bacillota</taxon>
        <taxon>Bacilli</taxon>
        <taxon>Bacillales</taxon>
        <taxon>Alicyclobacillaceae</taxon>
        <taxon>Fodinisporobacter</taxon>
    </lineage>
</organism>
<dbReference type="PROSITE" id="PS51635">
    <property type="entry name" value="PNPLA"/>
    <property type="match status" value="1"/>
</dbReference>
<evidence type="ECO:0000256" key="1">
    <source>
        <dbReference type="ARBA" id="ARBA00023098"/>
    </source>
</evidence>
<reference evidence="4" key="1">
    <citation type="submission" date="2021-12" db="EMBL/GenBank/DDBJ databases">
        <title>Alicyclobacillaceae gen. nov., sp. nov., isolated from chalcocite enrichment system.</title>
        <authorList>
            <person name="Jiang Z."/>
        </authorList>
    </citation>
    <scope>NUCLEOTIDE SEQUENCE</scope>
    <source>
        <strain evidence="4">MYW30-H2</strain>
    </source>
</reference>
<dbReference type="EMBL" id="CP089291">
    <property type="protein sequence ID" value="UOF91214.1"/>
    <property type="molecule type" value="Genomic_DNA"/>
</dbReference>
<evidence type="ECO:0000313" key="5">
    <source>
        <dbReference type="Proteomes" id="UP000830167"/>
    </source>
</evidence>
<dbReference type="PANTHER" id="PTHR46394">
    <property type="entry name" value="ANNEXIN"/>
    <property type="match status" value="1"/>
</dbReference>
<dbReference type="CDD" id="cd07207">
    <property type="entry name" value="Pat_ExoU_VipD_like"/>
    <property type="match status" value="1"/>
</dbReference>
<comment type="caution">
    <text evidence="2">Lacks conserved residue(s) required for the propagation of feature annotation.</text>
</comment>
<keyword evidence="2" id="KW-0378">Hydrolase</keyword>
<proteinExistence type="predicted"/>
<feature type="domain" description="PNPLA" evidence="3">
    <location>
        <begin position="5"/>
        <end position="198"/>
    </location>
</feature>
<accession>A0ABY4CLP5</accession>
<dbReference type="PANTHER" id="PTHR46394:SF1">
    <property type="entry name" value="PNPLA DOMAIN-CONTAINING PROTEIN"/>
    <property type="match status" value="1"/>
</dbReference>
<evidence type="ECO:0000256" key="2">
    <source>
        <dbReference type="PROSITE-ProRule" id="PRU01161"/>
    </source>
</evidence>
<keyword evidence="2" id="KW-0442">Lipid degradation</keyword>
<dbReference type="Pfam" id="PF01734">
    <property type="entry name" value="Patatin"/>
    <property type="match status" value="1"/>
</dbReference>
<keyword evidence="5" id="KW-1185">Reference proteome</keyword>
<protein>
    <submittedName>
        <fullName evidence="4">Patatin-like phospholipase family protein</fullName>
    </submittedName>
</protein>
<sequence length="294" mass="33261">MRVNAVFEGGGIFAISFAGAIQALEQRGYVWDGLAGTSAGAIVAALLASGYTGEQLRQLVFELDYRRFLGEGLLYKIPFIGKWMEIWLYCGMYRNDPLEKWLGDLLAKKGVRTFSDLPAGKLKIIVSDITNGRMLVIPDDLKKYGVLEKDFPIANAVKMSSSIPFFFQPVKWKIRKRKEKIYAVDGGILSNYPIWLFDNGTLSRQPTIGFRFQGKDNDGFPKRIKGPISKLEAIFQTMLRAHDLRHIDQQDASRTILIPTGSISFTQFHLTKEDQDFLYASGYHAAEDFVRKQK</sequence>
<feature type="short sequence motif" description="DGA/G" evidence="2">
    <location>
        <begin position="185"/>
        <end position="187"/>
    </location>
</feature>
<dbReference type="InterPro" id="IPR016035">
    <property type="entry name" value="Acyl_Trfase/lysoPLipase"/>
</dbReference>
<dbReference type="InterPro" id="IPR052580">
    <property type="entry name" value="Lipid_Hydrolase"/>
</dbReference>
<gene>
    <name evidence="4" type="ORF">LSG31_02855</name>
</gene>
<dbReference type="RefSeq" id="WP_347437904.1">
    <property type="nucleotide sequence ID" value="NZ_CP089291.1"/>
</dbReference>
<feature type="active site" description="Proton acceptor" evidence="2">
    <location>
        <position position="185"/>
    </location>
</feature>